<keyword evidence="5" id="KW-0256">Endoplasmic reticulum</keyword>
<accession>A0A1X7TWV3</accession>
<dbReference type="EnsemblMetazoa" id="Aqu2.1.19865_001">
    <property type="protein sequence ID" value="Aqu2.1.19865_001"/>
    <property type="gene ID" value="Aqu2.1.19865"/>
</dbReference>
<evidence type="ECO:0000256" key="7">
    <source>
        <dbReference type="ARBA" id="ARBA00040944"/>
    </source>
</evidence>
<organism evidence="12">
    <name type="scientific">Amphimedon queenslandica</name>
    <name type="common">Sponge</name>
    <dbReference type="NCBI Taxonomy" id="400682"/>
    <lineage>
        <taxon>Eukaryota</taxon>
        <taxon>Metazoa</taxon>
        <taxon>Porifera</taxon>
        <taxon>Demospongiae</taxon>
        <taxon>Heteroscleromorpha</taxon>
        <taxon>Haplosclerida</taxon>
        <taxon>Niphatidae</taxon>
        <taxon>Amphimedon</taxon>
    </lineage>
</organism>
<dbReference type="EC" id="2.4.1.255" evidence="1"/>
<dbReference type="InterPro" id="IPR007657">
    <property type="entry name" value="Glycosyltransferase_61"/>
</dbReference>
<evidence type="ECO:0000256" key="4">
    <source>
        <dbReference type="ARBA" id="ARBA00022729"/>
    </source>
</evidence>
<protein>
    <recommendedName>
        <fullName evidence="7">EGF domain-specific O-linked N-acetylglucosamine transferase</fullName>
        <ecNumber evidence="1">2.4.1.255</ecNumber>
    </recommendedName>
    <alternativeName>
        <fullName evidence="8">Extracellular O-linked N-acetylglucosamine transferase</fullName>
    </alternativeName>
</protein>
<keyword evidence="4" id="KW-0732">Signal</keyword>
<dbReference type="FunCoup" id="A0A1X7TWV3">
    <property type="interactions" value="177"/>
</dbReference>
<evidence type="ECO:0000256" key="8">
    <source>
        <dbReference type="ARBA" id="ARBA00042574"/>
    </source>
</evidence>
<keyword evidence="6" id="KW-0325">Glycoprotein</keyword>
<evidence type="ECO:0000256" key="10">
    <source>
        <dbReference type="ARBA" id="ARBA00049432"/>
    </source>
</evidence>
<feature type="domain" description="Glycosyltransferase 61 catalytic" evidence="11">
    <location>
        <begin position="134"/>
        <end position="237"/>
    </location>
</feature>
<keyword evidence="2" id="KW-0328">Glycosyltransferase</keyword>
<comment type="catalytic activity">
    <reaction evidence="10">
        <text>L-threonyl-[protein] + UDP-N-acetyl-alpha-D-glucosamine = 3-O-(N-acetyl-beta-D-glucosaminyl)-L-threonyl-[protein] + UDP + H(+)</text>
        <dbReference type="Rhea" id="RHEA:48908"/>
        <dbReference type="Rhea" id="RHEA-COMP:11060"/>
        <dbReference type="Rhea" id="RHEA-COMP:12252"/>
        <dbReference type="ChEBI" id="CHEBI:15378"/>
        <dbReference type="ChEBI" id="CHEBI:30013"/>
        <dbReference type="ChEBI" id="CHEBI:57705"/>
        <dbReference type="ChEBI" id="CHEBI:58223"/>
        <dbReference type="ChEBI" id="CHEBI:90840"/>
        <dbReference type="EC" id="2.4.1.255"/>
    </reaction>
</comment>
<evidence type="ECO:0000259" key="11">
    <source>
        <dbReference type="Pfam" id="PF04577"/>
    </source>
</evidence>
<dbReference type="GO" id="GO:0005788">
    <property type="term" value="C:endoplasmic reticulum lumen"/>
    <property type="evidence" value="ECO:0007669"/>
    <property type="project" value="TreeGrafter"/>
</dbReference>
<evidence type="ECO:0000256" key="2">
    <source>
        <dbReference type="ARBA" id="ARBA00022676"/>
    </source>
</evidence>
<evidence type="ECO:0000256" key="3">
    <source>
        <dbReference type="ARBA" id="ARBA00022679"/>
    </source>
</evidence>
<evidence type="ECO:0000256" key="9">
    <source>
        <dbReference type="ARBA" id="ARBA00048317"/>
    </source>
</evidence>
<dbReference type="GO" id="GO:0097363">
    <property type="term" value="F:protein O-acetylglucosaminyltransferase activity"/>
    <property type="evidence" value="ECO:0007669"/>
    <property type="project" value="UniProtKB-EC"/>
</dbReference>
<dbReference type="Pfam" id="PF04577">
    <property type="entry name" value="Glyco_transf_61"/>
    <property type="match status" value="1"/>
</dbReference>
<dbReference type="STRING" id="400682.A0A1X7TWV3"/>
<dbReference type="InParanoid" id="A0A1X7TWV3"/>
<sequence>MLEEACLNPETCKEVGGAPCWGYEDWCSEGKRLFLPYCDEPAKPWANSMKDKEELFWRQGDFGYVNDVAKSLMTLCEMKEQNGSSLICSSNARYCKAKNFYLDLRRFDEFATRQGDTYRSFRENIFEPGEVPGCYRSGLMQAFSKHLIKRLNITQEIPEESIVRVTLLSRTTKHRRIVNEDELIKAMKTVGYFRLRVVDYKYRNFPFLEQIESSHNTDIFIGMHGSGLTHLLFLPDWGAIFEIYNTEDERCYKDLARLRGVEYLTWQDNTKVWKEREGLHPQMGTPHAKFTNYSFDLLEFMSLMMSLGDRVQQRKAAYFSQRIFTT</sequence>
<proteinExistence type="predicted"/>
<comment type="catalytic activity">
    <reaction evidence="9">
        <text>L-seryl-[protein] + UDP-N-acetyl-alpha-D-glucosamine = 3-O-(N-acetyl-beta-D-glucosaminyl)-L-seryl-[protein] + UDP + H(+)</text>
        <dbReference type="Rhea" id="RHEA:48904"/>
        <dbReference type="Rhea" id="RHEA-COMP:9863"/>
        <dbReference type="Rhea" id="RHEA-COMP:12251"/>
        <dbReference type="ChEBI" id="CHEBI:15378"/>
        <dbReference type="ChEBI" id="CHEBI:29999"/>
        <dbReference type="ChEBI" id="CHEBI:57705"/>
        <dbReference type="ChEBI" id="CHEBI:58223"/>
        <dbReference type="ChEBI" id="CHEBI:90838"/>
        <dbReference type="EC" id="2.4.1.255"/>
    </reaction>
</comment>
<evidence type="ECO:0000313" key="12">
    <source>
        <dbReference type="EnsemblMetazoa" id="Aqu2.1.19865_001"/>
    </source>
</evidence>
<evidence type="ECO:0000256" key="1">
    <source>
        <dbReference type="ARBA" id="ARBA00011970"/>
    </source>
</evidence>
<dbReference type="AlphaFoldDB" id="A0A1X7TWV3"/>
<dbReference type="eggNOG" id="KOG4698">
    <property type="taxonomic scope" value="Eukaryota"/>
</dbReference>
<name>A0A1X7TWV3_AMPQE</name>
<reference evidence="12" key="1">
    <citation type="submission" date="2017-05" db="UniProtKB">
        <authorList>
            <consortium name="EnsemblMetazoa"/>
        </authorList>
    </citation>
    <scope>IDENTIFICATION</scope>
</reference>
<evidence type="ECO:0000256" key="5">
    <source>
        <dbReference type="ARBA" id="ARBA00022824"/>
    </source>
</evidence>
<dbReference type="InterPro" id="IPR049625">
    <property type="entry name" value="Glyco_transf_61_cat"/>
</dbReference>
<evidence type="ECO:0000256" key="6">
    <source>
        <dbReference type="ARBA" id="ARBA00023180"/>
    </source>
</evidence>
<dbReference type="OrthoDB" id="529273at2759"/>
<keyword evidence="3" id="KW-0808">Transferase</keyword>
<dbReference type="PANTHER" id="PTHR20961:SF148">
    <property type="entry name" value="EGF DOMAIN-SPECIFIC O-LINKED N-ACETYLGLUCOSAMINE TRANSFERASE"/>
    <property type="match status" value="1"/>
</dbReference>
<dbReference type="PANTHER" id="PTHR20961">
    <property type="entry name" value="GLYCOSYLTRANSFERASE"/>
    <property type="match status" value="1"/>
</dbReference>